<evidence type="ECO:0000256" key="1">
    <source>
        <dbReference type="ARBA" id="ARBA00004395"/>
    </source>
</evidence>
<evidence type="ECO:0000256" key="5">
    <source>
        <dbReference type="ARBA" id="ARBA00022927"/>
    </source>
</evidence>
<evidence type="ECO:0000313" key="9">
    <source>
        <dbReference type="Proteomes" id="UP000307440"/>
    </source>
</evidence>
<keyword evidence="4" id="KW-0813">Transport</keyword>
<comment type="similarity">
    <text evidence="2">Belongs to the COG1 family.</text>
</comment>
<dbReference type="InterPro" id="IPR033370">
    <property type="entry name" value="COG1"/>
</dbReference>
<evidence type="ECO:0000256" key="4">
    <source>
        <dbReference type="ARBA" id="ARBA00022448"/>
    </source>
</evidence>
<evidence type="ECO:0000256" key="3">
    <source>
        <dbReference type="ARBA" id="ARBA00020978"/>
    </source>
</evidence>
<dbReference type="PANTHER" id="PTHR31658:SF0">
    <property type="entry name" value="CONSERVED OLIGOMERIC GOLGI COMPLEX SUBUNIT 1"/>
    <property type="match status" value="1"/>
</dbReference>
<keyword evidence="7" id="KW-0472">Membrane</keyword>
<dbReference type="EMBL" id="ML210146">
    <property type="protein sequence ID" value="TFK30900.1"/>
    <property type="molecule type" value="Genomic_DNA"/>
</dbReference>
<dbReference type="GO" id="GO:0017119">
    <property type="term" value="C:Golgi transport complex"/>
    <property type="evidence" value="ECO:0007669"/>
    <property type="project" value="InterPro"/>
</dbReference>
<dbReference type="Proteomes" id="UP000307440">
    <property type="component" value="Unassembled WGS sequence"/>
</dbReference>
<evidence type="ECO:0000256" key="7">
    <source>
        <dbReference type="ARBA" id="ARBA00023136"/>
    </source>
</evidence>
<dbReference type="GO" id="GO:0015031">
    <property type="term" value="P:protein transport"/>
    <property type="evidence" value="ECO:0007669"/>
    <property type="project" value="UniProtKB-KW"/>
</dbReference>
<sequence>MYRPQPSATPAKSASSLYGFASANFMQPSPSLLSTTSSKPTESDALTPDELFTRHTVVEVKVIQQRLRHDAEVKQEELRLMVGERYRDLIQASSSIISMGKSSQQVLTSFEDCKAAILAQQEPPLPSRTTTFGGVNDRHLHTLQTLSAHLKVLLDAPEHLWRFIERKKYLHAAWLFSFIRVVHRGLVKDDEEEESWTKIGIDVPIEFPLVQRQWDEVSSFRSQIIHKATLSLRELSSSVLDICSTLVALHLLDSRPLTETFAALLGQRTKALSPLLSWRVEHKAPTVANGHPPGQKPTKTSKLRSHLSKEILHANQRVLNTIIKTINTSREIFEIQGNRKSSLITLLLKAVQSDSENFELSKDLELSTHALLINSTSSAHFLLLPSNLQSYRPYVDLTSASTSYSPVEFQQALQKWVAKASKSWQDASDNWFTNLLSVAEIWDVRSALRNAIQTSTLEAAQKEELNKIVDYVSRSRILSVWSTTLSNGLASFKKEVFVFLSKPQLVSSAETLFRTPPPPSVSSQGAKAADTKPFRQYQAALKQHLLNRTGQVDTVLASLEQCARSIQKDLSIVFSDTSEDGKSFAEVLVDGYQPHAETIVDDVALALEETVESSLTNSDINNLVGLANVSDDLGSSSIFITHIGCRRNITQKFRSRIDHAYDRVVQEWRSRTIDRVVEVFSDMGTQPLASQVAGPSPRLLQSLLELSGALRELGVRQHHIRHQPIIQGTLKLFIERHLSDESHPPQPHDILFLKAIAGTYGPDWDEFTTKLTDKLKEQAALPDLAEAEGIASEHLSRTQTLLSTLLPCFSQIQVSISGTGPSAQGQFLLFTAPSSKQEYQSALEVAKPSPRFGLLLVSSAAENP</sequence>
<accession>A0A5C3LDQ2</accession>
<evidence type="ECO:0000313" key="8">
    <source>
        <dbReference type="EMBL" id="TFK30900.1"/>
    </source>
</evidence>
<evidence type="ECO:0000256" key="2">
    <source>
        <dbReference type="ARBA" id="ARBA00006653"/>
    </source>
</evidence>
<dbReference type="OrthoDB" id="46189at2759"/>
<keyword evidence="6" id="KW-0333">Golgi apparatus</keyword>
<dbReference type="AlphaFoldDB" id="A0A5C3LDQ2"/>
<dbReference type="PANTHER" id="PTHR31658">
    <property type="entry name" value="CONSERVED OLIGOMERIC GOLGI COMPLEX SUBUNIT 1"/>
    <property type="match status" value="1"/>
</dbReference>
<proteinExistence type="inferred from homology"/>
<comment type="subcellular location">
    <subcellularLocation>
        <location evidence="1">Golgi apparatus membrane</location>
        <topology evidence="1">Peripheral membrane protein</topology>
    </subcellularLocation>
</comment>
<keyword evidence="5" id="KW-0653">Protein transport</keyword>
<dbReference type="STRING" id="230819.A0A5C3LDQ2"/>
<evidence type="ECO:0000256" key="6">
    <source>
        <dbReference type="ARBA" id="ARBA00023034"/>
    </source>
</evidence>
<gene>
    <name evidence="8" type="ORF">FA15DRAFT_662966</name>
</gene>
<name>A0A5C3LDQ2_COPMA</name>
<dbReference type="Pfam" id="PF08700">
    <property type="entry name" value="VPS51_Exo84_N"/>
    <property type="match status" value="1"/>
</dbReference>
<dbReference type="GO" id="GO:0006891">
    <property type="term" value="P:intra-Golgi vesicle-mediated transport"/>
    <property type="evidence" value="ECO:0007669"/>
    <property type="project" value="InterPro"/>
</dbReference>
<reference evidence="8 9" key="1">
    <citation type="journal article" date="2019" name="Nat. Ecol. Evol.">
        <title>Megaphylogeny resolves global patterns of mushroom evolution.</title>
        <authorList>
            <person name="Varga T."/>
            <person name="Krizsan K."/>
            <person name="Foldi C."/>
            <person name="Dima B."/>
            <person name="Sanchez-Garcia M."/>
            <person name="Sanchez-Ramirez S."/>
            <person name="Szollosi G.J."/>
            <person name="Szarkandi J.G."/>
            <person name="Papp V."/>
            <person name="Albert L."/>
            <person name="Andreopoulos W."/>
            <person name="Angelini C."/>
            <person name="Antonin V."/>
            <person name="Barry K.W."/>
            <person name="Bougher N.L."/>
            <person name="Buchanan P."/>
            <person name="Buyck B."/>
            <person name="Bense V."/>
            <person name="Catcheside P."/>
            <person name="Chovatia M."/>
            <person name="Cooper J."/>
            <person name="Damon W."/>
            <person name="Desjardin D."/>
            <person name="Finy P."/>
            <person name="Geml J."/>
            <person name="Haridas S."/>
            <person name="Hughes K."/>
            <person name="Justo A."/>
            <person name="Karasinski D."/>
            <person name="Kautmanova I."/>
            <person name="Kiss B."/>
            <person name="Kocsube S."/>
            <person name="Kotiranta H."/>
            <person name="LaButti K.M."/>
            <person name="Lechner B.E."/>
            <person name="Liimatainen K."/>
            <person name="Lipzen A."/>
            <person name="Lukacs Z."/>
            <person name="Mihaltcheva S."/>
            <person name="Morgado L.N."/>
            <person name="Niskanen T."/>
            <person name="Noordeloos M.E."/>
            <person name="Ohm R.A."/>
            <person name="Ortiz-Santana B."/>
            <person name="Ovrebo C."/>
            <person name="Racz N."/>
            <person name="Riley R."/>
            <person name="Savchenko A."/>
            <person name="Shiryaev A."/>
            <person name="Soop K."/>
            <person name="Spirin V."/>
            <person name="Szebenyi C."/>
            <person name="Tomsovsky M."/>
            <person name="Tulloss R.E."/>
            <person name="Uehling J."/>
            <person name="Grigoriev I.V."/>
            <person name="Vagvolgyi C."/>
            <person name="Papp T."/>
            <person name="Martin F.M."/>
            <person name="Miettinen O."/>
            <person name="Hibbett D.S."/>
            <person name="Nagy L.G."/>
        </authorList>
    </citation>
    <scope>NUCLEOTIDE SEQUENCE [LARGE SCALE GENOMIC DNA]</scope>
    <source>
        <strain evidence="8 9">CBS 121175</strain>
    </source>
</reference>
<organism evidence="8 9">
    <name type="scientific">Coprinopsis marcescibilis</name>
    <name type="common">Agaric fungus</name>
    <name type="synonym">Psathyrella marcescibilis</name>
    <dbReference type="NCBI Taxonomy" id="230819"/>
    <lineage>
        <taxon>Eukaryota</taxon>
        <taxon>Fungi</taxon>
        <taxon>Dikarya</taxon>
        <taxon>Basidiomycota</taxon>
        <taxon>Agaricomycotina</taxon>
        <taxon>Agaricomycetes</taxon>
        <taxon>Agaricomycetidae</taxon>
        <taxon>Agaricales</taxon>
        <taxon>Agaricineae</taxon>
        <taxon>Psathyrellaceae</taxon>
        <taxon>Coprinopsis</taxon>
    </lineage>
</organism>
<protein>
    <recommendedName>
        <fullName evidence="3">Conserved oligomeric Golgi complex subunit 1</fullName>
    </recommendedName>
</protein>
<keyword evidence="9" id="KW-1185">Reference proteome</keyword>
<dbReference type="GO" id="GO:0000139">
    <property type="term" value="C:Golgi membrane"/>
    <property type="evidence" value="ECO:0007669"/>
    <property type="project" value="UniProtKB-SubCell"/>
</dbReference>